<dbReference type="GO" id="GO:0005524">
    <property type="term" value="F:ATP binding"/>
    <property type="evidence" value="ECO:0007669"/>
    <property type="project" value="UniProtKB-KW"/>
</dbReference>
<dbReference type="Pfam" id="PF00005">
    <property type="entry name" value="ABC_tran"/>
    <property type="match status" value="2"/>
</dbReference>
<evidence type="ECO:0000313" key="12">
    <source>
        <dbReference type="Proteomes" id="UP000606490"/>
    </source>
</evidence>
<dbReference type="EMBL" id="JAEUXJ010000002">
    <property type="protein sequence ID" value="MBL6454614.1"/>
    <property type="molecule type" value="Genomic_DNA"/>
</dbReference>
<comment type="subcellular location">
    <subcellularLocation>
        <location evidence="1">Cell inner membrane</location>
        <topology evidence="1">Peripheral membrane protein</topology>
    </subcellularLocation>
</comment>
<dbReference type="InterPro" id="IPR050388">
    <property type="entry name" value="ABC_Ni/Peptide_Import"/>
</dbReference>
<keyword evidence="6" id="KW-0547">Nucleotide-binding</keyword>
<evidence type="ECO:0000256" key="6">
    <source>
        <dbReference type="ARBA" id="ARBA00022741"/>
    </source>
</evidence>
<dbReference type="RefSeq" id="WP_202824368.1">
    <property type="nucleotide sequence ID" value="NZ_JAEUXJ010000002.1"/>
</dbReference>
<dbReference type="InterPro" id="IPR003593">
    <property type="entry name" value="AAA+_ATPase"/>
</dbReference>
<organism evidence="11 12">
    <name type="scientific">Belnapia mucosa</name>
    <dbReference type="NCBI Taxonomy" id="2804532"/>
    <lineage>
        <taxon>Bacteria</taxon>
        <taxon>Pseudomonadati</taxon>
        <taxon>Pseudomonadota</taxon>
        <taxon>Alphaproteobacteria</taxon>
        <taxon>Acetobacterales</taxon>
        <taxon>Roseomonadaceae</taxon>
        <taxon>Belnapia</taxon>
    </lineage>
</organism>
<keyword evidence="3" id="KW-0813">Transport</keyword>
<dbReference type="CDD" id="cd03257">
    <property type="entry name" value="ABC_NikE_OppD_transporters"/>
    <property type="match status" value="2"/>
</dbReference>
<dbReference type="SUPFAM" id="SSF52540">
    <property type="entry name" value="P-loop containing nucleoside triphosphate hydrolases"/>
    <property type="match status" value="2"/>
</dbReference>
<dbReference type="Proteomes" id="UP000606490">
    <property type="component" value="Unassembled WGS sequence"/>
</dbReference>
<feature type="domain" description="ABC transporter" evidence="10">
    <location>
        <begin position="6"/>
        <end position="254"/>
    </location>
</feature>
<keyword evidence="12" id="KW-1185">Reference proteome</keyword>
<comment type="similarity">
    <text evidence="2">Belongs to the ABC transporter superfamily.</text>
</comment>
<dbReference type="PANTHER" id="PTHR43297">
    <property type="entry name" value="OLIGOPEPTIDE TRANSPORT ATP-BINDING PROTEIN APPD"/>
    <property type="match status" value="1"/>
</dbReference>
<evidence type="ECO:0000313" key="11">
    <source>
        <dbReference type="EMBL" id="MBL6454614.1"/>
    </source>
</evidence>
<dbReference type="SMART" id="SM00382">
    <property type="entry name" value="AAA"/>
    <property type="match status" value="2"/>
</dbReference>
<reference evidence="11 12" key="1">
    <citation type="submission" date="2021-01" db="EMBL/GenBank/DDBJ databases">
        <title>Belnapia mucosa sp. nov. and Belnapia arida sp. nov., isolated from the Tabernas Desert (Almeria, Spain).</title>
        <authorList>
            <person name="Molina-Menor E."/>
            <person name="Vidal-Verdu A."/>
            <person name="Calonge A."/>
            <person name="Satari L."/>
            <person name="Pereto Magraner J."/>
            <person name="Porcar Miralles M."/>
        </authorList>
    </citation>
    <scope>NUCLEOTIDE SEQUENCE [LARGE SCALE GENOMIC DNA]</scope>
    <source>
        <strain evidence="11 12">T6</strain>
    </source>
</reference>
<evidence type="ECO:0000256" key="9">
    <source>
        <dbReference type="ARBA" id="ARBA00023136"/>
    </source>
</evidence>
<evidence type="ECO:0000256" key="2">
    <source>
        <dbReference type="ARBA" id="ARBA00005417"/>
    </source>
</evidence>
<accession>A0ABS1UYS2</accession>
<evidence type="ECO:0000256" key="8">
    <source>
        <dbReference type="ARBA" id="ARBA00022967"/>
    </source>
</evidence>
<keyword evidence="7 11" id="KW-0067">ATP-binding</keyword>
<dbReference type="Gene3D" id="3.40.50.300">
    <property type="entry name" value="P-loop containing nucleotide triphosphate hydrolases"/>
    <property type="match status" value="2"/>
</dbReference>
<feature type="domain" description="ABC transporter" evidence="10">
    <location>
        <begin position="276"/>
        <end position="519"/>
    </location>
</feature>
<evidence type="ECO:0000256" key="5">
    <source>
        <dbReference type="ARBA" id="ARBA00022519"/>
    </source>
</evidence>
<evidence type="ECO:0000256" key="7">
    <source>
        <dbReference type="ARBA" id="ARBA00022840"/>
    </source>
</evidence>
<dbReference type="InterPro" id="IPR017871">
    <property type="entry name" value="ABC_transporter-like_CS"/>
</dbReference>
<evidence type="ECO:0000259" key="10">
    <source>
        <dbReference type="PROSITE" id="PS50893"/>
    </source>
</evidence>
<keyword evidence="5" id="KW-0997">Cell inner membrane</keyword>
<keyword evidence="8" id="KW-1278">Translocase</keyword>
<name>A0ABS1UYS2_9PROT</name>
<keyword evidence="4" id="KW-1003">Cell membrane</keyword>
<proteinExistence type="inferred from homology"/>
<evidence type="ECO:0000256" key="1">
    <source>
        <dbReference type="ARBA" id="ARBA00004417"/>
    </source>
</evidence>
<dbReference type="PROSITE" id="PS00211">
    <property type="entry name" value="ABC_TRANSPORTER_1"/>
    <property type="match status" value="2"/>
</dbReference>
<sequence>MSAPLLRVENLVIGPLTGGPAVVRDVSFSVSPGEVVALIGESGSGKTTVSLSALGHIRAGLAFRGGQVTLDGVDMLRAGREEVRRMRGQVVAYVAQSAAAAFNPAFRLNAQVTEPARLHRSRPPAAALAAAQALYHRMELPEPGRIGERFPHEVSGGQLQRFMLAMAMVEQPRLIVFDEPTSALDPTTQVEVLAAIRAAIEGRNAAALFVTHDLPVVAQLADRIVVMRHGRLVEEGPARQILDAPAETYTRSLLGAFHRRGAAPPRQPDSTARVLLQARGLTVGFGEGEATFLAVDRADLTVRAGQVVAVIGESGSGKTTLAQAIAGLCAPRAGGVVLDGKPLAGLASARSRDERRRIQMVFQSADTALNPRHTVERILGRVLRFCFGLGRRARQARVQELLAMVQLRPEHAGRTPRELSGGEKQRVNLARALAASPDVLICDEVTSALDTVIADEVVRLIARLCYERQLGVVLICHDLPTVAGLADEVKVMRRGRVVEEGAPARIFSAPQHPYTHLLVSSVPQLRPGWLEEAIRLRAGIQEAAEGQEAKVPAL</sequence>
<protein>
    <submittedName>
        <fullName evidence="11">ABC transporter ATP-binding protein</fullName>
    </submittedName>
</protein>
<dbReference type="InterPro" id="IPR013563">
    <property type="entry name" value="Oligopep_ABC_C"/>
</dbReference>
<comment type="caution">
    <text evidence="11">The sequence shown here is derived from an EMBL/GenBank/DDBJ whole genome shotgun (WGS) entry which is preliminary data.</text>
</comment>
<dbReference type="InterPro" id="IPR003439">
    <property type="entry name" value="ABC_transporter-like_ATP-bd"/>
</dbReference>
<gene>
    <name evidence="11" type="ORF">JMJ55_04715</name>
</gene>
<dbReference type="InterPro" id="IPR027417">
    <property type="entry name" value="P-loop_NTPase"/>
</dbReference>
<dbReference type="PANTHER" id="PTHR43297:SF14">
    <property type="entry name" value="ATPASE AAA-TYPE CORE DOMAIN-CONTAINING PROTEIN"/>
    <property type="match status" value="1"/>
</dbReference>
<dbReference type="Pfam" id="PF08352">
    <property type="entry name" value="oligo_HPY"/>
    <property type="match status" value="2"/>
</dbReference>
<evidence type="ECO:0000256" key="3">
    <source>
        <dbReference type="ARBA" id="ARBA00022448"/>
    </source>
</evidence>
<dbReference type="PROSITE" id="PS50893">
    <property type="entry name" value="ABC_TRANSPORTER_2"/>
    <property type="match status" value="2"/>
</dbReference>
<keyword evidence="9" id="KW-0472">Membrane</keyword>
<evidence type="ECO:0000256" key="4">
    <source>
        <dbReference type="ARBA" id="ARBA00022475"/>
    </source>
</evidence>